<feature type="compositionally biased region" description="Acidic residues" evidence="1">
    <location>
        <begin position="667"/>
        <end position="677"/>
    </location>
</feature>
<feature type="compositionally biased region" description="Acidic residues" evidence="1">
    <location>
        <begin position="315"/>
        <end position="325"/>
    </location>
</feature>
<protein>
    <submittedName>
        <fullName evidence="2">Uncharacterized protein</fullName>
    </submittedName>
</protein>
<feature type="compositionally biased region" description="Polar residues" evidence="1">
    <location>
        <begin position="412"/>
        <end position="425"/>
    </location>
</feature>
<feature type="compositionally biased region" description="Polar residues" evidence="1">
    <location>
        <begin position="603"/>
        <end position="628"/>
    </location>
</feature>
<evidence type="ECO:0000313" key="3">
    <source>
        <dbReference type="Proteomes" id="UP000714275"/>
    </source>
</evidence>
<gene>
    <name evidence="2" type="ORF">EV702DRAFT_1192927</name>
</gene>
<keyword evidence="3" id="KW-1185">Reference proteome</keyword>
<feature type="region of interest" description="Disordered" evidence="1">
    <location>
        <begin position="412"/>
        <end position="480"/>
    </location>
</feature>
<feature type="compositionally biased region" description="Basic and acidic residues" evidence="1">
    <location>
        <begin position="1"/>
        <end position="18"/>
    </location>
</feature>
<evidence type="ECO:0000313" key="2">
    <source>
        <dbReference type="EMBL" id="KAG1781438.1"/>
    </source>
</evidence>
<sequence>MEYKEQEVNKHKSDEGPTKKGRVPSEAVSKVQELGCTTIEAVKALGIEYGKSARVILIEAGLATKATCKESPWNQHQTWFKTFSPPSQESWKEEQAAHYKAHLYKDPKHAVLWQKIQEYWDGSLAGATEDLTSRSASSLMLCVRDDFSKAAGYWYRTHGIHISGVAIFPGHEDAGHQASGHILDELITILKYKDLEAAQAEGISFSFLPRPTAVPNGMLLCNGKSTRDRNRKVAPMIISEKFAEAGHPLKTSNNRWLDMLNTLYVEQLFILNWPAGVPPPGPDFDLKALSASQLCALVVPYLRMHLGAMYKVDLGQDDEDDDSEAEIAKTKKHKGKYKKSNDNRRTKGTIVEEPDIVLSIREWSEYDVEHFESQSPSMYSIPLVMNTNGDVLHELQDSVKFCKDFPLPDQASTKQVTEELPSSDQEAVHSTPVALRPTQGRALRPTQVASRPTQVASRPTQVAPCSNHRAPHSNHNARQSHQEASCLPQPTHWELHQGLPPSSPLLIPSTIVLSSSSGSTILVSSYARDSYECPHYEGQRQCGGLRDNSHTLPYDSDTCKWTQDNYETAHEAGDLENETIVERYHAKLPYPVWSSSTTPTSTNCQHPRSQLPARSSHTPVSRHSQLPACSSHAPVSRRSGSSLCCHHPRARSPRFRPASPDRRPIIDIDEVDEYEYN</sequence>
<reference evidence="2" key="1">
    <citation type="journal article" date="2020" name="New Phytol.">
        <title>Comparative genomics reveals dynamic genome evolution in host specialist ectomycorrhizal fungi.</title>
        <authorList>
            <person name="Lofgren L.A."/>
            <person name="Nguyen N.H."/>
            <person name="Vilgalys R."/>
            <person name="Ruytinx J."/>
            <person name="Liao H.L."/>
            <person name="Branco S."/>
            <person name="Kuo A."/>
            <person name="LaButti K."/>
            <person name="Lipzen A."/>
            <person name="Andreopoulos W."/>
            <person name="Pangilinan J."/>
            <person name="Riley R."/>
            <person name="Hundley H."/>
            <person name="Na H."/>
            <person name="Barry K."/>
            <person name="Grigoriev I.V."/>
            <person name="Stajich J.E."/>
            <person name="Kennedy P.G."/>
        </authorList>
    </citation>
    <scope>NUCLEOTIDE SEQUENCE</scope>
    <source>
        <strain evidence="2">DOB743</strain>
    </source>
</reference>
<feature type="region of interest" description="Disordered" evidence="1">
    <location>
        <begin position="1"/>
        <end position="26"/>
    </location>
</feature>
<proteinExistence type="predicted"/>
<feature type="region of interest" description="Disordered" evidence="1">
    <location>
        <begin position="315"/>
        <end position="346"/>
    </location>
</feature>
<comment type="caution">
    <text evidence="2">The sequence shown here is derived from an EMBL/GenBank/DDBJ whole genome shotgun (WGS) entry which is preliminary data.</text>
</comment>
<dbReference type="OrthoDB" id="2666400at2759"/>
<organism evidence="2 3">
    <name type="scientific">Suillus placidus</name>
    <dbReference type="NCBI Taxonomy" id="48579"/>
    <lineage>
        <taxon>Eukaryota</taxon>
        <taxon>Fungi</taxon>
        <taxon>Dikarya</taxon>
        <taxon>Basidiomycota</taxon>
        <taxon>Agaricomycotina</taxon>
        <taxon>Agaricomycetes</taxon>
        <taxon>Agaricomycetidae</taxon>
        <taxon>Boletales</taxon>
        <taxon>Suillineae</taxon>
        <taxon>Suillaceae</taxon>
        <taxon>Suillus</taxon>
    </lineage>
</organism>
<name>A0A9P7A3I9_9AGAM</name>
<evidence type="ECO:0000256" key="1">
    <source>
        <dbReference type="SAM" id="MobiDB-lite"/>
    </source>
</evidence>
<dbReference type="Proteomes" id="UP000714275">
    <property type="component" value="Unassembled WGS sequence"/>
</dbReference>
<feature type="compositionally biased region" description="Polar residues" evidence="1">
    <location>
        <begin position="447"/>
        <end position="464"/>
    </location>
</feature>
<feature type="region of interest" description="Disordered" evidence="1">
    <location>
        <begin position="595"/>
        <end position="677"/>
    </location>
</feature>
<accession>A0A9P7A3I9</accession>
<dbReference type="AlphaFoldDB" id="A0A9P7A3I9"/>
<dbReference type="EMBL" id="JABBWD010000005">
    <property type="protein sequence ID" value="KAG1781438.1"/>
    <property type="molecule type" value="Genomic_DNA"/>
</dbReference>